<dbReference type="InterPro" id="IPR029044">
    <property type="entry name" value="Nucleotide-diphossugar_trans"/>
</dbReference>
<accession>A0A1H8A6L3</accession>
<dbReference type="Proteomes" id="UP000198553">
    <property type="component" value="Unassembled WGS sequence"/>
</dbReference>
<protein>
    <submittedName>
        <fullName evidence="3">Glycosyl transferase family 2</fullName>
    </submittedName>
</protein>
<dbReference type="AlphaFoldDB" id="A0A1H8A6L3"/>
<evidence type="ECO:0000313" key="3">
    <source>
        <dbReference type="EMBL" id="SEM66126.1"/>
    </source>
</evidence>
<evidence type="ECO:0000259" key="2">
    <source>
        <dbReference type="Pfam" id="PF00535"/>
    </source>
</evidence>
<organism evidence="3 4">
    <name type="scientific">Mesobacillus persicus</name>
    <dbReference type="NCBI Taxonomy" id="930146"/>
    <lineage>
        <taxon>Bacteria</taxon>
        <taxon>Bacillati</taxon>
        <taxon>Bacillota</taxon>
        <taxon>Bacilli</taxon>
        <taxon>Bacillales</taxon>
        <taxon>Bacillaceae</taxon>
        <taxon>Mesobacillus</taxon>
    </lineage>
</organism>
<gene>
    <name evidence="3" type="ORF">SAMN05192533_104264</name>
</gene>
<dbReference type="Pfam" id="PF00535">
    <property type="entry name" value="Glycos_transf_2"/>
    <property type="match status" value="1"/>
</dbReference>
<name>A0A1H8A6L3_9BACI</name>
<reference evidence="4" key="1">
    <citation type="submission" date="2016-10" db="EMBL/GenBank/DDBJ databases">
        <authorList>
            <person name="Varghese N."/>
            <person name="Submissions S."/>
        </authorList>
    </citation>
    <scope>NUCLEOTIDE SEQUENCE [LARGE SCALE GENOMIC DNA]</scope>
    <source>
        <strain evidence="4">B48,IBRC-M 10115,DSM 25386,CECT 8001</strain>
    </source>
</reference>
<dbReference type="SUPFAM" id="SSF53448">
    <property type="entry name" value="Nucleotide-diphospho-sugar transferases"/>
    <property type="match status" value="1"/>
</dbReference>
<dbReference type="Gene3D" id="3.90.550.10">
    <property type="entry name" value="Spore Coat Polysaccharide Biosynthesis Protein SpsA, Chain A"/>
    <property type="match status" value="1"/>
</dbReference>
<evidence type="ECO:0000256" key="1">
    <source>
        <dbReference type="ARBA" id="ARBA00006739"/>
    </source>
</evidence>
<sequence length="290" mass="33569">MIELEPKLTVIMATYNADKYLEEALNSLLNQTYTNFIVKIIDDNSSDNTVSLIKELNIKDGRIQLVQTNDKNIGLTKNLNILIELSDTEYIARMDADDISHPERFEKQISFMENNKNVSAVGTWAYNIDENGGEIGKRYVPTDVVSIENMIGKANPMLHPTVMMRTEKIKSVNGYNEKYRLAQDYDLWYRCLAVNLELANIPEFLFSYRMIDNHVSKRKMKHRLIDAKIRWNGTRALNYALAKRIIYTSIPVILGLMPDFLKRVALKFSKHIDPRQRLGAKEEYHSKMEA</sequence>
<keyword evidence="4" id="KW-1185">Reference proteome</keyword>
<comment type="similarity">
    <text evidence="1">Belongs to the glycosyltransferase 2 family.</text>
</comment>
<dbReference type="EMBL" id="FOBW01000004">
    <property type="protein sequence ID" value="SEM66126.1"/>
    <property type="molecule type" value="Genomic_DNA"/>
</dbReference>
<dbReference type="GO" id="GO:0016758">
    <property type="term" value="F:hexosyltransferase activity"/>
    <property type="evidence" value="ECO:0007669"/>
    <property type="project" value="UniProtKB-ARBA"/>
</dbReference>
<feature type="domain" description="Glycosyltransferase 2-like" evidence="2">
    <location>
        <begin position="9"/>
        <end position="133"/>
    </location>
</feature>
<dbReference type="PANTHER" id="PTHR22916:SF3">
    <property type="entry name" value="UDP-GLCNAC:BETAGAL BETA-1,3-N-ACETYLGLUCOSAMINYLTRANSFERASE-LIKE PROTEIN 1"/>
    <property type="match status" value="1"/>
</dbReference>
<dbReference type="InterPro" id="IPR001173">
    <property type="entry name" value="Glyco_trans_2-like"/>
</dbReference>
<keyword evidence="3" id="KW-0808">Transferase</keyword>
<dbReference type="PANTHER" id="PTHR22916">
    <property type="entry name" value="GLYCOSYLTRANSFERASE"/>
    <property type="match status" value="1"/>
</dbReference>
<proteinExistence type="inferred from homology"/>
<evidence type="ECO:0000313" key="4">
    <source>
        <dbReference type="Proteomes" id="UP000198553"/>
    </source>
</evidence>
<dbReference type="STRING" id="930146.SAMN05192533_104264"/>